<dbReference type="PANTHER" id="PTHR30121">
    <property type="entry name" value="UNCHARACTERIZED PROTEIN YJGR-RELATED"/>
    <property type="match status" value="1"/>
</dbReference>
<evidence type="ECO:0000259" key="1">
    <source>
        <dbReference type="Pfam" id="PF19044"/>
    </source>
</evidence>
<feature type="domain" description="TraG P-loop" evidence="1">
    <location>
        <begin position="474"/>
        <end position="832"/>
    </location>
</feature>
<evidence type="ECO:0000313" key="3">
    <source>
        <dbReference type="Proteomes" id="UP001596091"/>
    </source>
</evidence>
<evidence type="ECO:0000313" key="2">
    <source>
        <dbReference type="EMBL" id="MFC5862039.1"/>
    </source>
</evidence>
<dbReference type="SUPFAM" id="SSF52540">
    <property type="entry name" value="P-loop containing nucleoside triphosphate hydrolases"/>
    <property type="match status" value="1"/>
</dbReference>
<protein>
    <recommendedName>
        <fullName evidence="1">TraG P-loop domain-containing protein</fullName>
    </recommendedName>
</protein>
<dbReference type="Proteomes" id="UP001596091">
    <property type="component" value="Unassembled WGS sequence"/>
</dbReference>
<gene>
    <name evidence="2" type="ORF">ACFPT7_07025</name>
</gene>
<comment type="caution">
    <text evidence="2">The sequence shown here is derived from an EMBL/GenBank/DDBJ whole genome shotgun (WGS) entry which is preliminary data.</text>
</comment>
<dbReference type="Pfam" id="PF11130">
    <property type="entry name" value="TraC_F_IV"/>
    <property type="match status" value="1"/>
</dbReference>
<organism evidence="2 3">
    <name type="scientific">Acidicapsa dinghuensis</name>
    <dbReference type="NCBI Taxonomy" id="2218256"/>
    <lineage>
        <taxon>Bacteria</taxon>
        <taxon>Pseudomonadati</taxon>
        <taxon>Acidobacteriota</taxon>
        <taxon>Terriglobia</taxon>
        <taxon>Terriglobales</taxon>
        <taxon>Acidobacteriaceae</taxon>
        <taxon>Acidicapsa</taxon>
    </lineage>
</organism>
<dbReference type="Gene3D" id="1.10.8.730">
    <property type="match status" value="1"/>
</dbReference>
<dbReference type="Pfam" id="PF19044">
    <property type="entry name" value="P-loop_TraG"/>
    <property type="match status" value="1"/>
</dbReference>
<keyword evidence="3" id="KW-1185">Reference proteome</keyword>
<dbReference type="InterPro" id="IPR043964">
    <property type="entry name" value="P-loop_TraG"/>
</dbReference>
<dbReference type="Gene3D" id="3.40.50.300">
    <property type="entry name" value="P-loop containing nucleotide triphosphate hydrolases"/>
    <property type="match status" value="1"/>
</dbReference>
<dbReference type="InterPro" id="IPR027417">
    <property type="entry name" value="P-loop_NTPase"/>
</dbReference>
<reference evidence="3" key="1">
    <citation type="journal article" date="2019" name="Int. J. Syst. Evol. Microbiol.">
        <title>The Global Catalogue of Microorganisms (GCM) 10K type strain sequencing project: providing services to taxonomists for standard genome sequencing and annotation.</title>
        <authorList>
            <consortium name="The Broad Institute Genomics Platform"/>
            <consortium name="The Broad Institute Genome Sequencing Center for Infectious Disease"/>
            <person name="Wu L."/>
            <person name="Ma J."/>
        </authorList>
    </citation>
    <scope>NUCLEOTIDE SEQUENCE [LARGE SCALE GENOMIC DNA]</scope>
    <source>
        <strain evidence="3">JCM 4087</strain>
    </source>
</reference>
<sequence>MPMTYVEHDKRLKLPGICELLPLRDIPRRDNIFVRTNGAFVAGYELKGVLSYFATDDERNEAKDRIEALFRVVPDVSMRIQFRYEISEHLGDLLERYVTQQRAEQAEVMALDAHRLEMWREKERAGFYFDNRLHIYFIWDPRIHAKLYHPAQKRDSAGSFTLSQKKAIQRSRQQHDNYVAEFESILRGVESGMEAASLGPRRLSRQELFENLKNAQHPTRRDVRPYIAAEDWLRYRSAREQAAEASIRRETETYLNIDGYLYSVLTLKELPDATLPGMLQKFSTLGFPLVISGQVVIPNQVKVLKAYKKRMQKMVAAQKDAEGNFKFNAEAEVSQAQLLQVQRDLISSSLKTAAVSVSIVVRTSRPEITTADREICERELNNRVEEALTAFTQMNGAKAQLETLAKRRIFIGTLPGMGETDKREQDLLTPNAADLVPIEMPWRGTRRSPLILIETPYRQLIPYSMFDPDLPDANGVLMASTGGGKTLLAQQLLLMAARSGALISIIESGDSYRPLIELMGSRMIEVSLDSDATINPWDLPKGEFRPSNDQLSYLKNLTRHMLGENTPSDFDIDLLDSVLLEATISTYKRCSAKAANPIPVYGDFVAELAHWQDRDRNQRINEMARIAAAKLRAWVDDGPYARLFDRPTTVPLDSTWLYFNIEKLKSDPRLEGAMSLQIAHAAIHRTSGKSGRPSLSMMDECKIILDTPILAQQVERDFLTARKRYASVWAIGQIPEQFVGTHEKPNPHGLGIIKSASTKIIGKQHGSMAAHREHLSLNETTINQIKAFAQPKKGQSAEFLIAIGEKAESTHVIRIVPTPVDYWITTTYPRERSYRKWWLRTHENAPLLSVYEELAARYPRGLAEFAPLTEELSGEVLEAATV</sequence>
<dbReference type="InterPro" id="IPR051162">
    <property type="entry name" value="T4SS_component"/>
</dbReference>
<dbReference type="PANTHER" id="PTHR30121:SF6">
    <property type="entry name" value="SLR6007 PROTEIN"/>
    <property type="match status" value="1"/>
</dbReference>
<dbReference type="InterPro" id="IPR025955">
    <property type="entry name" value="TraC/Conjuga_ATPase"/>
</dbReference>
<dbReference type="RefSeq" id="WP_263338061.1">
    <property type="nucleotide sequence ID" value="NZ_JAGSYH010000004.1"/>
</dbReference>
<dbReference type="EMBL" id="JBHSPH010000002">
    <property type="protein sequence ID" value="MFC5862039.1"/>
    <property type="molecule type" value="Genomic_DNA"/>
</dbReference>
<proteinExistence type="predicted"/>
<name>A0ABW1ECD8_9BACT</name>
<accession>A0ABW1ECD8</accession>